<dbReference type="InterPro" id="IPR012677">
    <property type="entry name" value="Nucleotide-bd_a/b_plait_sf"/>
</dbReference>
<name>M2X334_GALSU</name>
<dbReference type="eggNOG" id="KOG1365">
    <property type="taxonomic scope" value="Eukaryota"/>
</dbReference>
<reference evidence="9" key="1">
    <citation type="journal article" date="2013" name="Science">
        <title>Gene transfer from bacteria and archaea facilitated evolution of an extremophilic eukaryote.</title>
        <authorList>
            <person name="Schonknecht G."/>
            <person name="Chen W.H."/>
            <person name="Ternes C.M."/>
            <person name="Barbier G.G."/>
            <person name="Shrestha R.P."/>
            <person name="Stanke M."/>
            <person name="Brautigam A."/>
            <person name="Baker B.J."/>
            <person name="Banfield J.F."/>
            <person name="Garavito R.M."/>
            <person name="Carr K."/>
            <person name="Wilkerson C."/>
            <person name="Rensing S.A."/>
            <person name="Gagneul D."/>
            <person name="Dickenson N.E."/>
            <person name="Oesterhelt C."/>
            <person name="Lercher M.J."/>
            <person name="Weber A.P."/>
        </authorList>
    </citation>
    <scope>NUCLEOTIDE SEQUENCE [LARGE SCALE GENOMIC DNA]</scope>
    <source>
        <strain evidence="9">074W</strain>
    </source>
</reference>
<dbReference type="GO" id="GO:0003723">
    <property type="term" value="F:RNA binding"/>
    <property type="evidence" value="ECO:0007669"/>
    <property type="project" value="UniProtKB-UniRule"/>
</dbReference>
<dbReference type="PANTHER" id="PTHR13976">
    <property type="entry name" value="HETEROGENEOUS NUCLEAR RIBONUCLEOPROTEIN-RELATED"/>
    <property type="match status" value="1"/>
</dbReference>
<dbReference type="Gene3D" id="3.30.70.330">
    <property type="match status" value="4"/>
</dbReference>
<protein>
    <submittedName>
        <fullName evidence="8">RNA-binding protein</fullName>
    </submittedName>
</protein>
<dbReference type="GO" id="GO:0008380">
    <property type="term" value="P:RNA splicing"/>
    <property type="evidence" value="ECO:0007669"/>
    <property type="project" value="UniProtKB-KW"/>
</dbReference>
<evidence type="ECO:0000256" key="6">
    <source>
        <dbReference type="PROSITE-ProRule" id="PRU00176"/>
    </source>
</evidence>
<gene>
    <name evidence="8" type="ORF">Gasu_20230</name>
</gene>
<dbReference type="SMART" id="SM00360">
    <property type="entry name" value="RRM"/>
    <property type="match status" value="4"/>
</dbReference>
<keyword evidence="9" id="KW-1185">Reference proteome</keyword>
<dbReference type="InterPro" id="IPR050666">
    <property type="entry name" value="ESRP"/>
</dbReference>
<dbReference type="SUPFAM" id="SSF54928">
    <property type="entry name" value="RNA-binding domain, RBD"/>
    <property type="match status" value="3"/>
</dbReference>
<comment type="similarity">
    <text evidence="1">Belongs to the ESRP family.</text>
</comment>
<dbReference type="InterPro" id="IPR012337">
    <property type="entry name" value="RNaseH-like_sf"/>
</dbReference>
<feature type="domain" description="RRM" evidence="7">
    <location>
        <begin position="370"/>
        <end position="451"/>
    </location>
</feature>
<keyword evidence="2" id="KW-0507">mRNA processing</keyword>
<dbReference type="InterPro" id="IPR036397">
    <property type="entry name" value="RNaseH_sf"/>
</dbReference>
<dbReference type="RefSeq" id="XP_005707310.1">
    <property type="nucleotide sequence ID" value="XM_005707253.1"/>
</dbReference>
<dbReference type="Gene3D" id="3.30.420.10">
    <property type="entry name" value="Ribonuclease H-like superfamily/Ribonuclease H"/>
    <property type="match status" value="1"/>
</dbReference>
<dbReference type="CDD" id="cd12254">
    <property type="entry name" value="RRM_hnRNPH_ESRPs_RBM12_like"/>
    <property type="match status" value="2"/>
</dbReference>
<evidence type="ECO:0000256" key="4">
    <source>
        <dbReference type="ARBA" id="ARBA00022884"/>
    </source>
</evidence>
<dbReference type="OMA" id="VQHPSAC"/>
<dbReference type="EMBL" id="KB454497">
    <property type="protein sequence ID" value="EME30790.1"/>
    <property type="molecule type" value="Genomic_DNA"/>
</dbReference>
<dbReference type="PROSITE" id="PS50102">
    <property type="entry name" value="RRM"/>
    <property type="match status" value="4"/>
</dbReference>
<feature type="domain" description="RRM" evidence="7">
    <location>
        <begin position="495"/>
        <end position="573"/>
    </location>
</feature>
<evidence type="ECO:0000313" key="8">
    <source>
        <dbReference type="EMBL" id="EME30790.1"/>
    </source>
</evidence>
<dbReference type="OrthoDB" id="770at2759"/>
<evidence type="ECO:0000313" key="9">
    <source>
        <dbReference type="Proteomes" id="UP000030680"/>
    </source>
</evidence>
<evidence type="ECO:0000256" key="2">
    <source>
        <dbReference type="ARBA" id="ARBA00022664"/>
    </source>
</evidence>
<dbReference type="Pfam" id="PF00076">
    <property type="entry name" value="RRM_1"/>
    <property type="match status" value="3"/>
</dbReference>
<keyword evidence="4 6" id="KW-0694">RNA-binding</keyword>
<dbReference type="SUPFAM" id="SSF53098">
    <property type="entry name" value="Ribonuclease H-like"/>
    <property type="match status" value="1"/>
</dbReference>
<dbReference type="GO" id="GO:0006397">
    <property type="term" value="P:mRNA processing"/>
    <property type="evidence" value="ECO:0007669"/>
    <property type="project" value="UniProtKB-KW"/>
</dbReference>
<dbReference type="Gramene" id="EME30790">
    <property type="protein sequence ID" value="EME30790"/>
    <property type="gene ID" value="Gasu_20230"/>
</dbReference>
<feature type="domain" description="RRM" evidence="7">
    <location>
        <begin position="643"/>
        <end position="721"/>
    </location>
</feature>
<feature type="domain" description="RRM" evidence="7">
    <location>
        <begin position="255"/>
        <end position="332"/>
    </location>
</feature>
<keyword evidence="3" id="KW-0677">Repeat</keyword>
<dbReference type="eggNOG" id="KOG4211">
    <property type="taxonomic scope" value="Eukaryota"/>
</dbReference>
<dbReference type="Proteomes" id="UP000030680">
    <property type="component" value="Unassembled WGS sequence"/>
</dbReference>
<evidence type="ECO:0000256" key="5">
    <source>
        <dbReference type="ARBA" id="ARBA00023187"/>
    </source>
</evidence>
<dbReference type="InterPro" id="IPR000504">
    <property type="entry name" value="RRM_dom"/>
</dbReference>
<dbReference type="InterPro" id="IPR035979">
    <property type="entry name" value="RBD_domain_sf"/>
</dbReference>
<dbReference type="GeneID" id="17089491"/>
<accession>M2X334</accession>
<proteinExistence type="inferred from homology"/>
<keyword evidence="5" id="KW-0508">mRNA splicing</keyword>
<evidence type="ECO:0000259" key="7">
    <source>
        <dbReference type="PROSITE" id="PS50102"/>
    </source>
</evidence>
<sequence>MERLQPPYRYLIILDLEATAVDLSKLSEQEIIEWPWAVYDIVQARVLETQVVVIKGPAYDNSNRSVESYNGSKDVVIAQNLREAVLYFDNFIFEKFSTTGKSFCLLTDGPWDLRHLLLVEASRKNIKLAHHYRVFFDLRVEFRRCFPQGPIPRDRQIMTNFLDIPLVTANNGLEDCYSIAAIITQMLLQGYVFSVPELISNEEWFKGGLPSVGNGGVHLAVPLPAIPIPYDLQSSSLLGSAIEASPVAAGVPTGSIIRLRGLPWSATKEDVLNFLEGAQVIPCAVHFVLNQQGKPRGEAFVQLLSVDDVNRALELHRQVLGHRYIEVFKSTPQEMSTVLSRQNGRSTSLAPFSRTTYSNVSSIDDSKPFFIIRMRGLPFSASADQVARFFDGIEIAGCRSNGGIHIVQNQDGHPIGEAFVEFASEDALNKALQRHKQMMGKRYIELFRSSLMEMLNTIERHGGPVARAAIEATVCENSVGTSSRSVLNSDASTCSFLRIRGLPFDTTVSDITTFFAEYRIVPGGIYFVNNGLDRPKGEAFVQFSSVDERNDALKKKDKLYMGSRYVELFEASEAEVSALLGSNLCSTITSAASSIANSSSAKSTFSNPNTKSNELLTWESVGRGWDASSWKSNIPKSHIIPNRTVRMRGLPFRATISDIQFFFSDFHITESDVVLGFDKMGRPSGEAWVTFGTEEEARNAVSQLQHAHIGKRYIELFLCTQDKSVSLGSVSLEGKGDSV</sequence>
<evidence type="ECO:0000256" key="3">
    <source>
        <dbReference type="ARBA" id="ARBA00022737"/>
    </source>
</evidence>
<evidence type="ECO:0000256" key="1">
    <source>
        <dbReference type="ARBA" id="ARBA00008866"/>
    </source>
</evidence>
<dbReference type="AlphaFoldDB" id="M2X334"/>
<organism evidence="8 9">
    <name type="scientific">Galdieria sulphuraria</name>
    <name type="common">Red alga</name>
    <dbReference type="NCBI Taxonomy" id="130081"/>
    <lineage>
        <taxon>Eukaryota</taxon>
        <taxon>Rhodophyta</taxon>
        <taxon>Bangiophyceae</taxon>
        <taxon>Galdieriales</taxon>
        <taxon>Galdieriaceae</taxon>
        <taxon>Galdieria</taxon>
    </lineage>
</organism>
<dbReference type="KEGG" id="gsl:Gasu_20230"/>